<protein>
    <submittedName>
        <fullName evidence="6">Site-specific recombinase XerD</fullName>
    </submittedName>
</protein>
<dbReference type="InterPro" id="IPR013762">
    <property type="entry name" value="Integrase-like_cat_sf"/>
</dbReference>
<dbReference type="InterPro" id="IPR004107">
    <property type="entry name" value="Integrase_SAM-like_N"/>
</dbReference>
<reference evidence="6 7" key="1">
    <citation type="submission" date="2016-10" db="EMBL/GenBank/DDBJ databases">
        <authorList>
            <person name="de Groot N.N."/>
        </authorList>
    </citation>
    <scope>NUCLEOTIDE SEQUENCE [LARGE SCALE GENOMIC DNA]</scope>
    <source>
        <strain evidence="6 7">CGMCC 1.5382</strain>
    </source>
</reference>
<dbReference type="InterPro" id="IPR050090">
    <property type="entry name" value="Tyrosine_recombinase_XerCD"/>
</dbReference>
<dbReference type="GO" id="GO:0003677">
    <property type="term" value="F:DNA binding"/>
    <property type="evidence" value="ECO:0007669"/>
    <property type="project" value="UniProtKB-UniRule"/>
</dbReference>
<keyword evidence="4" id="KW-0233">DNA recombination</keyword>
<dbReference type="InterPro" id="IPR011010">
    <property type="entry name" value="DNA_brk_join_enz"/>
</dbReference>
<organism evidence="6 7">
    <name type="scientific">Cryobacterium psychrotolerans</name>
    <dbReference type="NCBI Taxonomy" id="386301"/>
    <lineage>
        <taxon>Bacteria</taxon>
        <taxon>Bacillati</taxon>
        <taxon>Actinomycetota</taxon>
        <taxon>Actinomycetes</taxon>
        <taxon>Micrococcales</taxon>
        <taxon>Microbacteriaceae</taxon>
        <taxon>Cryobacterium</taxon>
    </lineage>
</organism>
<accession>A0A1G9E7A9</accession>
<dbReference type="InterPro" id="IPR044068">
    <property type="entry name" value="CB"/>
</dbReference>
<keyword evidence="2" id="KW-0229">DNA integration</keyword>
<dbReference type="InterPro" id="IPR010998">
    <property type="entry name" value="Integrase_recombinase_N"/>
</dbReference>
<dbReference type="Proteomes" id="UP000198701">
    <property type="component" value="Unassembled WGS sequence"/>
</dbReference>
<evidence type="ECO:0000256" key="2">
    <source>
        <dbReference type="ARBA" id="ARBA00022908"/>
    </source>
</evidence>
<name>A0A1G9E7A9_9MICO</name>
<dbReference type="SUPFAM" id="SSF56349">
    <property type="entry name" value="DNA breaking-rejoining enzymes"/>
    <property type="match status" value="1"/>
</dbReference>
<keyword evidence="7" id="KW-1185">Reference proteome</keyword>
<evidence type="ECO:0000313" key="6">
    <source>
        <dbReference type="EMBL" id="SDK71968.1"/>
    </source>
</evidence>
<evidence type="ECO:0000256" key="3">
    <source>
        <dbReference type="ARBA" id="ARBA00023125"/>
    </source>
</evidence>
<evidence type="ECO:0000256" key="1">
    <source>
        <dbReference type="ARBA" id="ARBA00008857"/>
    </source>
</evidence>
<dbReference type="AlphaFoldDB" id="A0A1G9E7A9"/>
<dbReference type="PROSITE" id="PS51900">
    <property type="entry name" value="CB"/>
    <property type="match status" value="1"/>
</dbReference>
<dbReference type="GO" id="GO:0006310">
    <property type="term" value="P:DNA recombination"/>
    <property type="evidence" value="ECO:0007669"/>
    <property type="project" value="UniProtKB-KW"/>
</dbReference>
<proteinExistence type="inferred from homology"/>
<dbReference type="PANTHER" id="PTHR30349">
    <property type="entry name" value="PHAGE INTEGRASE-RELATED"/>
    <property type="match status" value="1"/>
</dbReference>
<dbReference type="RefSeq" id="WP_092323793.1">
    <property type="nucleotide sequence ID" value="NZ_FNFU01000011.1"/>
</dbReference>
<gene>
    <name evidence="6" type="ORF">SAMN05216282_11157</name>
</gene>
<dbReference type="OrthoDB" id="1822491at2"/>
<evidence type="ECO:0000256" key="4">
    <source>
        <dbReference type="ARBA" id="ARBA00023172"/>
    </source>
</evidence>
<dbReference type="CDD" id="cd01189">
    <property type="entry name" value="INT_ICEBs1_C_like"/>
    <property type="match status" value="1"/>
</dbReference>
<evidence type="ECO:0000256" key="5">
    <source>
        <dbReference type="PROSITE-ProRule" id="PRU01248"/>
    </source>
</evidence>
<dbReference type="STRING" id="386301.SAMN05216282_11157"/>
<dbReference type="InterPro" id="IPR002104">
    <property type="entry name" value="Integrase_catalytic"/>
</dbReference>
<dbReference type="Pfam" id="PF14659">
    <property type="entry name" value="Phage_int_SAM_3"/>
    <property type="match status" value="1"/>
</dbReference>
<evidence type="ECO:0000313" key="7">
    <source>
        <dbReference type="Proteomes" id="UP000198701"/>
    </source>
</evidence>
<keyword evidence="3 5" id="KW-0238">DNA-binding</keyword>
<dbReference type="GO" id="GO:0015074">
    <property type="term" value="P:DNA integration"/>
    <property type="evidence" value="ECO:0007669"/>
    <property type="project" value="UniProtKB-KW"/>
</dbReference>
<comment type="similarity">
    <text evidence="1">Belongs to the 'phage' integrase family.</text>
</comment>
<sequence>MAHVREVQRKKAPNGIAFEVHWREGDRKMQRTYSVKREAERFALKVEDTKASGDITAPLAKNFKTFREVAADSFEASRSRLKAGTLVQYENLFDKKILPRFGARRISTITGQDVERWVADLTRDGLAPNTVHNHYVLLNKVFRYAMRHRLISFNPCDGVELPKNVPSADFAPVFLTAKQADALAAQLEDYAPLDTLIRFAAYTGLRAAEITGLRVRDVNFTAGHVEVRQTVKRLGGEWTVGTPKSKRSTRNVPLLNRELIAALKLHLLRHPNSGDPDALFWPGRSNGSRRLDWTRPVDLGGVLKYYMRPAAERADIPKSIRFHDLRHTCASLMFAAGFKPYEVSRWMGHASVATTDGIYAHLYPSDYNEQIARFEAFVAEG</sequence>
<dbReference type="Gene3D" id="1.10.443.10">
    <property type="entry name" value="Intergrase catalytic core"/>
    <property type="match status" value="1"/>
</dbReference>
<dbReference type="Pfam" id="PF00589">
    <property type="entry name" value="Phage_integrase"/>
    <property type="match status" value="1"/>
</dbReference>
<dbReference type="Gene3D" id="1.10.150.130">
    <property type="match status" value="1"/>
</dbReference>
<dbReference type="EMBL" id="FNFU01000011">
    <property type="protein sequence ID" value="SDK71968.1"/>
    <property type="molecule type" value="Genomic_DNA"/>
</dbReference>
<dbReference type="PROSITE" id="PS51898">
    <property type="entry name" value="TYR_RECOMBINASE"/>
    <property type="match status" value="1"/>
</dbReference>
<dbReference type="PANTHER" id="PTHR30349:SF64">
    <property type="entry name" value="PROPHAGE INTEGRASE INTD-RELATED"/>
    <property type="match status" value="1"/>
</dbReference>